<dbReference type="InterPro" id="IPR016181">
    <property type="entry name" value="Acyl_CoA_acyltransferase"/>
</dbReference>
<dbReference type="InterPro" id="IPR051908">
    <property type="entry name" value="Ribosomal_N-acetyltransferase"/>
</dbReference>
<evidence type="ECO:0000313" key="3">
    <source>
        <dbReference type="Proteomes" id="UP000799302"/>
    </source>
</evidence>
<name>A0A6A6UEY7_9PEZI</name>
<dbReference type="InterPro" id="IPR000182">
    <property type="entry name" value="GNAT_dom"/>
</dbReference>
<gene>
    <name evidence="2" type="ORF">BT63DRAFT_423138</name>
</gene>
<evidence type="ECO:0000313" key="2">
    <source>
        <dbReference type="EMBL" id="KAF2670845.1"/>
    </source>
</evidence>
<dbReference type="PANTHER" id="PTHR43441">
    <property type="entry name" value="RIBOSOMAL-PROTEIN-SERINE ACETYLTRANSFERASE"/>
    <property type="match status" value="1"/>
</dbReference>
<keyword evidence="3" id="KW-1185">Reference proteome</keyword>
<keyword evidence="2" id="KW-0808">Transferase</keyword>
<dbReference type="Proteomes" id="UP000799302">
    <property type="component" value="Unassembled WGS sequence"/>
</dbReference>
<dbReference type="GO" id="GO:0008999">
    <property type="term" value="F:protein-N-terminal-alanine acetyltransferase activity"/>
    <property type="evidence" value="ECO:0007669"/>
    <property type="project" value="TreeGrafter"/>
</dbReference>
<protein>
    <submittedName>
        <fullName evidence="2">Acyl-CoA N-acyltransferase</fullName>
    </submittedName>
</protein>
<dbReference type="PANTHER" id="PTHR43441:SF2">
    <property type="entry name" value="FAMILY ACETYLTRANSFERASE, PUTATIVE (AFU_ORTHOLOGUE AFUA_7G00850)-RELATED"/>
    <property type="match status" value="1"/>
</dbReference>
<dbReference type="Gene3D" id="3.40.630.30">
    <property type="match status" value="1"/>
</dbReference>
<dbReference type="AlphaFoldDB" id="A0A6A6UEY7"/>
<organism evidence="2 3">
    <name type="scientific">Microthyrium microscopicum</name>
    <dbReference type="NCBI Taxonomy" id="703497"/>
    <lineage>
        <taxon>Eukaryota</taxon>
        <taxon>Fungi</taxon>
        <taxon>Dikarya</taxon>
        <taxon>Ascomycota</taxon>
        <taxon>Pezizomycotina</taxon>
        <taxon>Dothideomycetes</taxon>
        <taxon>Dothideomycetes incertae sedis</taxon>
        <taxon>Microthyriales</taxon>
        <taxon>Microthyriaceae</taxon>
        <taxon>Microthyrium</taxon>
    </lineage>
</organism>
<dbReference type="Pfam" id="PF13302">
    <property type="entry name" value="Acetyltransf_3"/>
    <property type="match status" value="1"/>
</dbReference>
<reference evidence="2" key="1">
    <citation type="journal article" date="2020" name="Stud. Mycol.">
        <title>101 Dothideomycetes genomes: a test case for predicting lifestyles and emergence of pathogens.</title>
        <authorList>
            <person name="Haridas S."/>
            <person name="Albert R."/>
            <person name="Binder M."/>
            <person name="Bloem J."/>
            <person name="Labutti K."/>
            <person name="Salamov A."/>
            <person name="Andreopoulos B."/>
            <person name="Baker S."/>
            <person name="Barry K."/>
            <person name="Bills G."/>
            <person name="Bluhm B."/>
            <person name="Cannon C."/>
            <person name="Castanera R."/>
            <person name="Culley D."/>
            <person name="Daum C."/>
            <person name="Ezra D."/>
            <person name="Gonzalez J."/>
            <person name="Henrissat B."/>
            <person name="Kuo A."/>
            <person name="Liang C."/>
            <person name="Lipzen A."/>
            <person name="Lutzoni F."/>
            <person name="Magnuson J."/>
            <person name="Mondo S."/>
            <person name="Nolan M."/>
            <person name="Ohm R."/>
            <person name="Pangilinan J."/>
            <person name="Park H.-J."/>
            <person name="Ramirez L."/>
            <person name="Alfaro M."/>
            <person name="Sun H."/>
            <person name="Tritt A."/>
            <person name="Yoshinaga Y."/>
            <person name="Zwiers L.-H."/>
            <person name="Turgeon B."/>
            <person name="Goodwin S."/>
            <person name="Spatafora J."/>
            <person name="Crous P."/>
            <person name="Grigoriev I."/>
        </authorList>
    </citation>
    <scope>NUCLEOTIDE SEQUENCE</scope>
    <source>
        <strain evidence="2">CBS 115976</strain>
    </source>
</reference>
<accession>A0A6A6UEY7</accession>
<dbReference type="OrthoDB" id="41238at2759"/>
<dbReference type="GO" id="GO:1990189">
    <property type="term" value="F:protein N-terminal-serine acetyltransferase activity"/>
    <property type="evidence" value="ECO:0007669"/>
    <property type="project" value="TreeGrafter"/>
</dbReference>
<sequence length="235" mass="26957">MSQSTPLLGAIVSNTEPSQPPGPEPLIGKHVRLELLEAKHYPDLWESFGTQNDLWTYWLDEPPSSLAEFKTYFENFSTTAGMPDLYGYAVIPLSGPHKGKALGIGWALVENRKNQVGELGAFFGPKLSRTRAGTEAIYLLVDLMFRKNHRRLQWKTNVLNVASRRAAERYGFVFEGTWRQHMINKGRSRDSCWYSIIDSEWPVCKEAFETWLDDGNFDEEGQQKRKIEEIRDSLK</sequence>
<dbReference type="SUPFAM" id="SSF55729">
    <property type="entry name" value="Acyl-CoA N-acyltransferases (Nat)"/>
    <property type="match status" value="1"/>
</dbReference>
<proteinExistence type="predicted"/>
<keyword evidence="2" id="KW-0012">Acyltransferase</keyword>
<evidence type="ECO:0000259" key="1">
    <source>
        <dbReference type="Pfam" id="PF13302"/>
    </source>
</evidence>
<dbReference type="EMBL" id="MU004233">
    <property type="protein sequence ID" value="KAF2670845.1"/>
    <property type="molecule type" value="Genomic_DNA"/>
</dbReference>
<feature type="domain" description="N-acetyltransferase" evidence="1">
    <location>
        <begin position="31"/>
        <end position="173"/>
    </location>
</feature>